<dbReference type="AlphaFoldDB" id="A0A430AQ90"/>
<dbReference type="EMBL" id="NGKA01000016">
    <property type="protein sequence ID" value="RSU10143.1"/>
    <property type="molecule type" value="Genomic_DNA"/>
</dbReference>
<reference evidence="2 3" key="1">
    <citation type="submission" date="2017-05" db="EMBL/GenBank/DDBJ databases">
        <title>Vagococcus spp. assemblies.</title>
        <authorList>
            <person name="Gulvik C.A."/>
        </authorList>
    </citation>
    <scope>NUCLEOTIDE SEQUENCE [LARGE SCALE GENOMIC DNA]</scope>
    <source>
        <strain evidence="2 3">CCUG 51432</strain>
    </source>
</reference>
<sequence length="59" mass="6960">MIQKEDITRLINEAKKEIDRLEARRSTALGNSINYVENEIRIQRLESEIEAYEKVLNLV</sequence>
<evidence type="ECO:0000313" key="2">
    <source>
        <dbReference type="EMBL" id="RSU10143.1"/>
    </source>
</evidence>
<proteinExistence type="predicted"/>
<gene>
    <name evidence="2" type="ORF">CBF29_10165</name>
</gene>
<evidence type="ECO:0000256" key="1">
    <source>
        <dbReference type="SAM" id="Coils"/>
    </source>
</evidence>
<dbReference type="Proteomes" id="UP000287605">
    <property type="component" value="Unassembled WGS sequence"/>
</dbReference>
<accession>A0A430AQ90</accession>
<protein>
    <submittedName>
        <fullName evidence="2">Uncharacterized protein</fullName>
    </submittedName>
</protein>
<evidence type="ECO:0000313" key="3">
    <source>
        <dbReference type="Proteomes" id="UP000287605"/>
    </source>
</evidence>
<name>A0A430AQ90_9ENTE</name>
<dbReference type="OrthoDB" id="2157023at2"/>
<keyword evidence="1" id="KW-0175">Coiled coil</keyword>
<dbReference type="RefSeq" id="WP_126809617.1">
    <property type="nucleotide sequence ID" value="NZ_NGKA01000016.1"/>
</dbReference>
<keyword evidence="3" id="KW-1185">Reference proteome</keyword>
<feature type="coiled-coil region" evidence="1">
    <location>
        <begin position="4"/>
        <end position="55"/>
    </location>
</feature>
<comment type="caution">
    <text evidence="2">The sequence shown here is derived from an EMBL/GenBank/DDBJ whole genome shotgun (WGS) entry which is preliminary data.</text>
</comment>
<organism evidence="2 3">
    <name type="scientific">Vagococcus elongatus</name>
    <dbReference type="NCBI Taxonomy" id="180344"/>
    <lineage>
        <taxon>Bacteria</taxon>
        <taxon>Bacillati</taxon>
        <taxon>Bacillota</taxon>
        <taxon>Bacilli</taxon>
        <taxon>Lactobacillales</taxon>
        <taxon>Enterococcaceae</taxon>
        <taxon>Vagococcus</taxon>
    </lineage>
</organism>